<keyword evidence="2" id="KW-1185">Reference proteome</keyword>
<gene>
    <name evidence="1" type="ORF">PsorP6_001123</name>
</gene>
<sequence length="175" mass="19624">MASNDVPSKKRRTLRDAEADLEACRNALHEARRRIVLTARENAKMKVLLMKYIEKDDSLVCSSQISGGEVTSSQPTSNVVESGQTLSRTDASALSQSSRECTTTEEGESEDSLWNHDFQPCNDGFTEPISQLSQLSHTSHWSELSSTSNLDSIINFLETHEIPDTKRYSSWVRKK</sequence>
<dbReference type="Proteomes" id="UP001163321">
    <property type="component" value="Chromosome 1"/>
</dbReference>
<evidence type="ECO:0000313" key="1">
    <source>
        <dbReference type="EMBL" id="KAI9921295.1"/>
    </source>
</evidence>
<name>A0ACC0WQX2_9STRA</name>
<accession>A0ACC0WQX2</accession>
<dbReference type="EMBL" id="CM047580">
    <property type="protein sequence ID" value="KAI9921295.1"/>
    <property type="molecule type" value="Genomic_DNA"/>
</dbReference>
<protein>
    <submittedName>
        <fullName evidence="1">Uncharacterized protein</fullName>
    </submittedName>
</protein>
<reference evidence="1 2" key="1">
    <citation type="journal article" date="2022" name="bioRxiv">
        <title>The genome of the oomycete Peronosclerospora sorghi, a cosmopolitan pathogen of maize and sorghum, is inflated with dispersed pseudogenes.</title>
        <authorList>
            <person name="Fletcher K."/>
            <person name="Martin F."/>
            <person name="Isakeit T."/>
            <person name="Cavanaugh K."/>
            <person name="Magill C."/>
            <person name="Michelmore R."/>
        </authorList>
    </citation>
    <scope>NUCLEOTIDE SEQUENCE [LARGE SCALE GENOMIC DNA]</scope>
    <source>
        <strain evidence="1">P6</strain>
    </source>
</reference>
<evidence type="ECO:0000313" key="2">
    <source>
        <dbReference type="Proteomes" id="UP001163321"/>
    </source>
</evidence>
<proteinExistence type="predicted"/>
<comment type="caution">
    <text evidence="1">The sequence shown here is derived from an EMBL/GenBank/DDBJ whole genome shotgun (WGS) entry which is preliminary data.</text>
</comment>
<organism evidence="1 2">
    <name type="scientific">Peronosclerospora sorghi</name>
    <dbReference type="NCBI Taxonomy" id="230839"/>
    <lineage>
        <taxon>Eukaryota</taxon>
        <taxon>Sar</taxon>
        <taxon>Stramenopiles</taxon>
        <taxon>Oomycota</taxon>
        <taxon>Peronosporomycetes</taxon>
        <taxon>Peronosporales</taxon>
        <taxon>Peronosporaceae</taxon>
        <taxon>Peronosclerospora</taxon>
    </lineage>
</organism>